<protein>
    <submittedName>
        <fullName evidence="9">Adenylate/guanylate cyclase with Chase sensor</fullName>
    </submittedName>
</protein>
<dbReference type="SMART" id="SM01080">
    <property type="entry name" value="CHASE2"/>
    <property type="match status" value="1"/>
</dbReference>
<feature type="transmembrane region" description="Helical" evidence="7">
    <location>
        <begin position="372"/>
        <end position="391"/>
    </location>
</feature>
<dbReference type="EMBL" id="AFHG01000052">
    <property type="protein sequence ID" value="EGK71068.1"/>
    <property type="molecule type" value="Genomic_DNA"/>
</dbReference>
<keyword evidence="10" id="KW-1185">Reference proteome</keyword>
<dbReference type="Proteomes" id="UP000005019">
    <property type="component" value="Unassembled WGS sequence"/>
</dbReference>
<dbReference type="eggNOG" id="COG2114">
    <property type="taxonomic scope" value="Bacteria"/>
</dbReference>
<dbReference type="InterPro" id="IPR050697">
    <property type="entry name" value="Adenylyl/Guanylyl_Cyclase_3/4"/>
</dbReference>
<dbReference type="InterPro" id="IPR001054">
    <property type="entry name" value="A/G_cyclase"/>
</dbReference>
<dbReference type="FunFam" id="3.30.70.1230:FF:000016">
    <property type="entry name" value="Adenylate/guanylate cyclase domain-containing protein"/>
    <property type="match status" value="1"/>
</dbReference>
<keyword evidence="6 7" id="KW-0472">Membrane</keyword>
<organism evidence="9 10">
    <name type="scientific">Methyloversatilis universalis (strain ATCC BAA-1314 / DSM 25237 / JCM 13912 / CCUG 52030 / FAM5)</name>
    <dbReference type="NCBI Taxonomy" id="1000565"/>
    <lineage>
        <taxon>Bacteria</taxon>
        <taxon>Pseudomonadati</taxon>
        <taxon>Pseudomonadota</taxon>
        <taxon>Betaproteobacteria</taxon>
        <taxon>Nitrosomonadales</taxon>
        <taxon>Sterolibacteriaceae</taxon>
        <taxon>Methyloversatilis</taxon>
    </lineage>
</organism>
<dbReference type="GO" id="GO:0004016">
    <property type="term" value="F:adenylate cyclase activity"/>
    <property type="evidence" value="ECO:0007669"/>
    <property type="project" value="UniProtKB-ARBA"/>
</dbReference>
<feature type="transmembrane region" description="Helical" evidence="7">
    <location>
        <begin position="398"/>
        <end position="418"/>
    </location>
</feature>
<dbReference type="SUPFAM" id="SSF55073">
    <property type="entry name" value="Nucleotide cyclase"/>
    <property type="match status" value="1"/>
</dbReference>
<dbReference type="CDD" id="cd07302">
    <property type="entry name" value="CHD"/>
    <property type="match status" value="1"/>
</dbReference>
<evidence type="ECO:0000256" key="3">
    <source>
        <dbReference type="ARBA" id="ARBA00022475"/>
    </source>
</evidence>
<evidence type="ECO:0000313" key="9">
    <source>
        <dbReference type="EMBL" id="EGK71068.1"/>
    </source>
</evidence>
<evidence type="ECO:0000256" key="2">
    <source>
        <dbReference type="ARBA" id="ARBA00005381"/>
    </source>
</evidence>
<keyword evidence="3" id="KW-1003">Cell membrane</keyword>
<dbReference type="GO" id="GO:0006171">
    <property type="term" value="P:cAMP biosynthetic process"/>
    <property type="evidence" value="ECO:0007669"/>
    <property type="project" value="TreeGrafter"/>
</dbReference>
<dbReference type="InterPro" id="IPR029787">
    <property type="entry name" value="Nucleotide_cyclase"/>
</dbReference>
<evidence type="ECO:0000256" key="1">
    <source>
        <dbReference type="ARBA" id="ARBA00004196"/>
    </source>
</evidence>
<feature type="domain" description="Guanylate cyclase" evidence="8">
    <location>
        <begin position="490"/>
        <end position="622"/>
    </location>
</feature>
<evidence type="ECO:0000256" key="6">
    <source>
        <dbReference type="ARBA" id="ARBA00023136"/>
    </source>
</evidence>
<comment type="subcellular location">
    <subcellularLocation>
        <location evidence="1">Cell envelope</location>
    </subcellularLocation>
</comment>
<evidence type="ECO:0000313" key="10">
    <source>
        <dbReference type="Proteomes" id="UP000005019"/>
    </source>
</evidence>
<dbReference type="Gene3D" id="3.30.70.1230">
    <property type="entry name" value="Nucleotide cyclase"/>
    <property type="match status" value="1"/>
</dbReference>
<name>F5RDT7_METUF</name>
<gene>
    <name evidence="9" type="ORF">METUNv1_02454</name>
</gene>
<dbReference type="Pfam" id="PF05226">
    <property type="entry name" value="CHASE2"/>
    <property type="match status" value="1"/>
</dbReference>
<evidence type="ECO:0000256" key="7">
    <source>
        <dbReference type="SAM" id="Phobius"/>
    </source>
</evidence>
<dbReference type="RefSeq" id="WP_008062052.1">
    <property type="nucleotide sequence ID" value="NZ_AFHG01000052.1"/>
</dbReference>
<dbReference type="GO" id="GO:0035556">
    <property type="term" value="P:intracellular signal transduction"/>
    <property type="evidence" value="ECO:0007669"/>
    <property type="project" value="InterPro"/>
</dbReference>
<comment type="similarity">
    <text evidence="2">Belongs to the adenylyl cyclase class-3 family.</text>
</comment>
<dbReference type="PROSITE" id="PS50125">
    <property type="entry name" value="GUANYLATE_CYCLASE_2"/>
    <property type="match status" value="1"/>
</dbReference>
<dbReference type="Pfam" id="PF00211">
    <property type="entry name" value="Guanylate_cyc"/>
    <property type="match status" value="1"/>
</dbReference>
<evidence type="ECO:0000256" key="4">
    <source>
        <dbReference type="ARBA" id="ARBA00022692"/>
    </source>
</evidence>
<comment type="caution">
    <text evidence="9">The sequence shown here is derived from an EMBL/GenBank/DDBJ whole genome shotgun (WGS) entry which is preliminary data.</text>
</comment>
<feature type="transmembrane region" description="Helical" evidence="7">
    <location>
        <begin position="424"/>
        <end position="449"/>
    </location>
</feature>
<keyword evidence="5 7" id="KW-1133">Transmembrane helix</keyword>
<sequence length="745" mass="81936">MNSHLLRYGLGLVLMAVLLGHAARLYQLPVLGNLDHIAYDTKLHLTMPRVRDERVVILDIDERSLAEIGRWPWGRERLAGLMDTLFDHYGVMLLGVDVVFAEPDTSSGLATLDALAKGPLAGDAGFRAALDELRPKLDYDSLFATSLDKRPVLLGYYFSDRSDGQSSGALPDPVLPAGTFRGRNIAFASFNSFGANLPRFQSAAMGAGHFNPMPDFDGLNRRVPMLVEHKGAYYESLSLAIVRTLLGSPRLVPGYAEGGFFGVSARDYGGLEWLELPSARGTLRIPVDENVAALIPYRGPQGSFAYYSLADVLAGKTPVEALKGKVALLGTTAPGLLDLRATPVGSTYPGVEIHANLIAGMLDGRIKHRPQYVTGFDVVVLLLVGGLLLWLLPRLSPLNATLLSGGTLVLLVGMNFAFWQYADFVLPVAAGLLLVVGLYALNMSYGYFFESRSKRQFARMFGQYVPPELVEEMSRNPENYSMDGRNAELTILFSDIRGFTSISEGLEPKELTQLMNEYLGAMTFVIQDQRGTLDKYIGDAIMAFWGAPVSDTDHASHGVVAALKMQARLEELNRSLTARGWPELKIGIGLNTGTVTVGDMGSPVRKAYTVMGDAVNLASRLEGLTKQYGVGILVGDDTRRATKGVVFREIDRVRVKGKDEPVSIHEPLALEAEFDRGRVEELKLWNQALRQFRAQEWDQAELTLFNLQRLAPDCLLYSAYAEQIGYYRRSPPGRDWDGVRAFETK</sequence>
<reference evidence="9 10" key="1">
    <citation type="journal article" date="2011" name="J. Bacteriol.">
        <title>Genome sequence of Methyloversatilis universalis FAM5T, a methylotrophic representative of the order Rhodocyclales.</title>
        <authorList>
            <person name="Kittichotirat W."/>
            <person name="Good N.M."/>
            <person name="Hall R."/>
            <person name="Bringel F."/>
            <person name="Lajus A."/>
            <person name="Medigue C."/>
            <person name="Smalley N.E."/>
            <person name="Beck D."/>
            <person name="Bumgarner R."/>
            <person name="Vuilleumier S."/>
            <person name="Kalyuzhnaya M.G."/>
        </authorList>
    </citation>
    <scope>NUCLEOTIDE SEQUENCE [LARGE SCALE GENOMIC DNA]</scope>
    <source>
        <strain evidence="10">ATCC BAA-1314 / JCM 13912 / FAM5</strain>
    </source>
</reference>
<keyword evidence="4 7" id="KW-0812">Transmembrane</keyword>
<dbReference type="AlphaFoldDB" id="F5RDT7"/>
<dbReference type="GO" id="GO:0030313">
    <property type="term" value="C:cell envelope"/>
    <property type="evidence" value="ECO:0007669"/>
    <property type="project" value="UniProtKB-SubCell"/>
</dbReference>
<evidence type="ECO:0000256" key="5">
    <source>
        <dbReference type="ARBA" id="ARBA00022989"/>
    </source>
</evidence>
<proteinExistence type="inferred from homology"/>
<dbReference type="STRING" id="1000565.METUNv1_02454"/>
<dbReference type="eggNOG" id="COG4252">
    <property type="taxonomic scope" value="Bacteria"/>
</dbReference>
<dbReference type="PANTHER" id="PTHR43081">
    <property type="entry name" value="ADENYLATE CYCLASE, TERMINAL-DIFFERENTIATION SPECIFIC-RELATED"/>
    <property type="match status" value="1"/>
</dbReference>
<dbReference type="InterPro" id="IPR007890">
    <property type="entry name" value="CHASE2"/>
</dbReference>
<dbReference type="PANTHER" id="PTHR43081:SF1">
    <property type="entry name" value="ADENYLATE CYCLASE, TERMINAL-DIFFERENTIATION SPECIFIC"/>
    <property type="match status" value="1"/>
</dbReference>
<dbReference type="OrthoDB" id="9802500at2"/>
<dbReference type="SMART" id="SM00044">
    <property type="entry name" value="CYCc"/>
    <property type="match status" value="1"/>
</dbReference>
<accession>F5RDT7</accession>
<evidence type="ECO:0000259" key="8">
    <source>
        <dbReference type="PROSITE" id="PS50125"/>
    </source>
</evidence>